<evidence type="ECO:0000256" key="2">
    <source>
        <dbReference type="PROSITE-ProRule" id="PRU00176"/>
    </source>
</evidence>
<reference evidence="5" key="1">
    <citation type="submission" date="2023-08" db="EMBL/GenBank/DDBJ databases">
        <authorList>
            <person name="Chen Y."/>
            <person name="Shah S."/>
            <person name="Dougan E. K."/>
            <person name="Thang M."/>
            <person name="Chan C."/>
        </authorList>
    </citation>
    <scope>NUCLEOTIDE SEQUENCE</scope>
</reference>
<feature type="domain" description="RRM" evidence="4">
    <location>
        <begin position="650"/>
        <end position="719"/>
    </location>
</feature>
<organism evidence="5 6">
    <name type="scientific">Effrenium voratum</name>
    <dbReference type="NCBI Taxonomy" id="2562239"/>
    <lineage>
        <taxon>Eukaryota</taxon>
        <taxon>Sar</taxon>
        <taxon>Alveolata</taxon>
        <taxon>Dinophyceae</taxon>
        <taxon>Suessiales</taxon>
        <taxon>Symbiodiniaceae</taxon>
        <taxon>Effrenium</taxon>
    </lineage>
</organism>
<dbReference type="InterPro" id="IPR012677">
    <property type="entry name" value="Nucleotide-bd_a/b_plait_sf"/>
</dbReference>
<evidence type="ECO:0000313" key="5">
    <source>
        <dbReference type="EMBL" id="CAJ1380443.1"/>
    </source>
</evidence>
<dbReference type="PANTHER" id="PTHR48027">
    <property type="entry name" value="HETEROGENEOUS NUCLEAR RIBONUCLEOPROTEIN 87F-RELATED"/>
    <property type="match status" value="1"/>
</dbReference>
<dbReference type="PROSITE" id="PS50102">
    <property type="entry name" value="RRM"/>
    <property type="match status" value="3"/>
</dbReference>
<evidence type="ECO:0000256" key="1">
    <source>
        <dbReference type="ARBA" id="ARBA00022884"/>
    </source>
</evidence>
<protein>
    <recommendedName>
        <fullName evidence="4">RRM domain-containing protein</fullName>
    </recommendedName>
</protein>
<dbReference type="SMART" id="SM00360">
    <property type="entry name" value="RRM"/>
    <property type="match status" value="3"/>
</dbReference>
<dbReference type="InterPro" id="IPR052462">
    <property type="entry name" value="SLIRP/GR-RBP-like"/>
</dbReference>
<sequence>MSKPSEAEEAFDRHGIFLQGAILARVSARRFRRVRRAGDRARSSFFQDCKLTPPEKGSAPGMAWGSSAKVLFQGLSPDPDADELKEFFESFGSVLDGRKVGSGCVTFKSPEAARAILQAEPMHLGSVKGLLRFQGKRLQCKVQGVSACANKSDLMTIAIAIRTHFASKKDACTPADVAGEAFDAQRLGNAFLGAQRVALAVEGLPDATEVEVKAFFESFGAVEEAGPRDPSAHGLGPQLEWPRTRHGQWAIDRAISLQPGASAEVVFTEEQTAGAFSRRAFIQPVKAKNELAMSMADASTRASESHVDEDGMSDASAASLGNTTSASSKLSKARNERDRGPKRAAKRIRRAMIKKGMCKEVVDAMTDQEVLNARETSRRTPFSDLLAEHLGMVSEGAAVTLQERLSAALAVPAGLKDPLKEAELSRAQAFAKPAEGIGGRCKFCGVVWDPCHAQSKNHLKAVTEHALGTRLFGPASLAKRLDATGLVVGGRKPTKQEVQRFWGDVTLMPVVLWDRLNKGEGIQLRWGGAKSKARPGVSGPKWQALQMRLTEARKAQRREALPDEEGTEKVYLQKVPKDWTEDQATAYYSRFGKVVELALPYDRDAGQLRGFGYVTFDSCESAAKAIAFAKIGAPRADFTRPGEAPEVPDVFIRVQNLPQTKMQSDLFKLFISYGVARIRDLDSEAIVEFNSFGDCAKALQEKQNGRVGGNRVRLSPATREDFFVLKAKQERLWGGPLPPK</sequence>
<evidence type="ECO:0000313" key="6">
    <source>
        <dbReference type="Proteomes" id="UP001178507"/>
    </source>
</evidence>
<feature type="compositionally biased region" description="Polar residues" evidence="3">
    <location>
        <begin position="319"/>
        <end position="330"/>
    </location>
</feature>
<keyword evidence="1 2" id="KW-0694">RNA-binding</keyword>
<name>A0AA36I3M1_9DINO</name>
<feature type="domain" description="RRM" evidence="4">
    <location>
        <begin position="568"/>
        <end position="631"/>
    </location>
</feature>
<comment type="caution">
    <text evidence="5">The sequence shown here is derived from an EMBL/GenBank/DDBJ whole genome shotgun (WGS) entry which is preliminary data.</text>
</comment>
<gene>
    <name evidence="5" type="ORF">EVOR1521_LOCUS8382</name>
</gene>
<proteinExistence type="predicted"/>
<dbReference type="GO" id="GO:0003723">
    <property type="term" value="F:RNA binding"/>
    <property type="evidence" value="ECO:0007669"/>
    <property type="project" value="UniProtKB-UniRule"/>
</dbReference>
<dbReference type="EMBL" id="CAUJNA010000713">
    <property type="protein sequence ID" value="CAJ1380443.1"/>
    <property type="molecule type" value="Genomic_DNA"/>
</dbReference>
<dbReference type="InterPro" id="IPR000504">
    <property type="entry name" value="RRM_dom"/>
</dbReference>
<dbReference type="InterPro" id="IPR035979">
    <property type="entry name" value="RBD_domain_sf"/>
</dbReference>
<evidence type="ECO:0000259" key="4">
    <source>
        <dbReference type="PROSITE" id="PS50102"/>
    </source>
</evidence>
<dbReference type="SUPFAM" id="SSF54928">
    <property type="entry name" value="RNA-binding domain, RBD"/>
    <property type="match status" value="2"/>
</dbReference>
<feature type="region of interest" description="Disordered" evidence="3">
    <location>
        <begin position="298"/>
        <end position="345"/>
    </location>
</feature>
<dbReference type="CDD" id="cd00590">
    <property type="entry name" value="RRM_SF"/>
    <property type="match status" value="1"/>
</dbReference>
<dbReference type="Pfam" id="PF00076">
    <property type="entry name" value="RRM_1"/>
    <property type="match status" value="1"/>
</dbReference>
<accession>A0AA36I3M1</accession>
<dbReference type="Gene3D" id="3.30.70.330">
    <property type="match status" value="3"/>
</dbReference>
<dbReference type="Proteomes" id="UP001178507">
    <property type="component" value="Unassembled WGS sequence"/>
</dbReference>
<dbReference type="AlphaFoldDB" id="A0AA36I3M1"/>
<keyword evidence="6" id="KW-1185">Reference proteome</keyword>
<evidence type="ECO:0000256" key="3">
    <source>
        <dbReference type="SAM" id="MobiDB-lite"/>
    </source>
</evidence>
<feature type="domain" description="RRM" evidence="4">
    <location>
        <begin position="68"/>
        <end position="145"/>
    </location>
</feature>